<accession>A0A0V8M3J0</accession>
<dbReference type="Proteomes" id="UP000053577">
    <property type="component" value="Unassembled WGS sequence"/>
</dbReference>
<dbReference type="SMART" id="SM00100">
    <property type="entry name" value="cNMP"/>
    <property type="match status" value="1"/>
</dbReference>
<evidence type="ECO:0000256" key="2">
    <source>
        <dbReference type="ARBA" id="ARBA00023125"/>
    </source>
</evidence>
<name>A0A0V8M3J0_9CHLR</name>
<dbReference type="InterPro" id="IPR050397">
    <property type="entry name" value="Env_Response_Regulators"/>
</dbReference>
<comment type="caution">
    <text evidence="6">The sequence shown here is derived from an EMBL/GenBank/DDBJ whole genome shotgun (WGS) entry which is preliminary data.</text>
</comment>
<keyword evidence="3" id="KW-0804">Transcription</keyword>
<dbReference type="InterPro" id="IPR036390">
    <property type="entry name" value="WH_DNA-bd_sf"/>
</dbReference>
<dbReference type="PROSITE" id="PS50042">
    <property type="entry name" value="CNMP_BINDING_3"/>
    <property type="match status" value="1"/>
</dbReference>
<dbReference type="InterPro" id="IPR012318">
    <property type="entry name" value="HTH_CRP"/>
</dbReference>
<dbReference type="GO" id="GO:0003700">
    <property type="term" value="F:DNA-binding transcription factor activity"/>
    <property type="evidence" value="ECO:0007669"/>
    <property type="project" value="TreeGrafter"/>
</dbReference>
<evidence type="ECO:0000313" key="7">
    <source>
        <dbReference type="Proteomes" id="UP000053577"/>
    </source>
</evidence>
<keyword evidence="2" id="KW-0238">DNA-binding</keyword>
<dbReference type="Gene3D" id="2.60.120.10">
    <property type="entry name" value="Jelly Rolls"/>
    <property type="match status" value="1"/>
</dbReference>
<evidence type="ECO:0000256" key="1">
    <source>
        <dbReference type="ARBA" id="ARBA00023015"/>
    </source>
</evidence>
<dbReference type="RefSeq" id="WP_058292266.1">
    <property type="nucleotide sequence ID" value="NZ_JGYD01000011.1"/>
</dbReference>
<dbReference type="GO" id="GO:0003677">
    <property type="term" value="F:DNA binding"/>
    <property type="evidence" value="ECO:0007669"/>
    <property type="project" value="UniProtKB-KW"/>
</dbReference>
<evidence type="ECO:0000259" key="4">
    <source>
        <dbReference type="PROSITE" id="PS50042"/>
    </source>
</evidence>
<dbReference type="CDD" id="cd00038">
    <property type="entry name" value="CAP_ED"/>
    <property type="match status" value="1"/>
</dbReference>
<dbReference type="SUPFAM" id="SSF51206">
    <property type="entry name" value="cAMP-binding domain-like"/>
    <property type="match status" value="1"/>
</dbReference>
<dbReference type="EMBL" id="JGYD01000011">
    <property type="protein sequence ID" value="KSV18314.1"/>
    <property type="molecule type" value="Genomic_DNA"/>
</dbReference>
<proteinExistence type="predicted"/>
<dbReference type="InterPro" id="IPR000595">
    <property type="entry name" value="cNMP-bd_dom"/>
</dbReference>
<gene>
    <name evidence="6" type="ORF">DA01_02495</name>
</gene>
<dbReference type="Pfam" id="PF00027">
    <property type="entry name" value="cNMP_binding"/>
    <property type="match status" value="1"/>
</dbReference>
<dbReference type="SMART" id="SM00419">
    <property type="entry name" value="HTH_CRP"/>
    <property type="match status" value="1"/>
</dbReference>
<dbReference type="PANTHER" id="PTHR24567:SF74">
    <property type="entry name" value="HTH-TYPE TRANSCRIPTIONAL REGULATOR ARCR"/>
    <property type="match status" value="1"/>
</dbReference>
<dbReference type="SUPFAM" id="SSF46785">
    <property type="entry name" value="Winged helix' DNA-binding domain"/>
    <property type="match status" value="1"/>
</dbReference>
<sequence length="247" mass="28263">MKYLNCMMDLWLFDSLNQQEKTEISRLFRRPEYLKNEYLFSEGELASAVFVVAKGRVKLFKTAENGREIVLAYLTQNQLFGEEILFNDAIRTITAVAMEDTRLCACYKSDFENLLSQNSQIAVKVIRTLSEKINNITETLADMAIYDIQNRLARTLARLAKEHGEDVGDGRRLNFRLTHDDLGSLVGASRVMVTNVIKSLKKSGIIKDDIDHKLVVSQWFLNDFSDEMPKFIRKDSSACKCFPKPGE</sequence>
<evidence type="ECO:0000256" key="3">
    <source>
        <dbReference type="ARBA" id="ARBA00023163"/>
    </source>
</evidence>
<feature type="domain" description="HTH crp-type" evidence="5">
    <location>
        <begin position="146"/>
        <end position="213"/>
    </location>
</feature>
<dbReference type="AlphaFoldDB" id="A0A0V8M3J0"/>
<feature type="domain" description="Cyclic nucleotide-binding" evidence="4">
    <location>
        <begin position="12"/>
        <end position="132"/>
    </location>
</feature>
<dbReference type="PATRIC" id="fig|61435.5.peg.505"/>
<keyword evidence="1" id="KW-0805">Transcription regulation</keyword>
<dbReference type="InterPro" id="IPR018490">
    <property type="entry name" value="cNMP-bd_dom_sf"/>
</dbReference>
<dbReference type="Gene3D" id="1.10.10.10">
    <property type="entry name" value="Winged helix-like DNA-binding domain superfamily/Winged helix DNA-binding domain"/>
    <property type="match status" value="1"/>
</dbReference>
<reference evidence="6 7" key="1">
    <citation type="journal article" date="2015" name="Sci. Rep.">
        <title>A comparative genomics and reductive dehalogenase gene transcription study of two chloroethene-respiring bacteria, Dehalococcoides mccartyi strains MB and 11a.</title>
        <authorList>
            <person name="Low A."/>
            <person name="Shen Z."/>
            <person name="Cheng D."/>
            <person name="Rogers M.J."/>
            <person name="Lee P.K."/>
            <person name="He J."/>
        </authorList>
    </citation>
    <scope>NUCLEOTIDE SEQUENCE [LARGE SCALE GENOMIC DNA]</scope>
    <source>
        <strain evidence="6 7">MB</strain>
    </source>
</reference>
<dbReference type="GO" id="GO:0005829">
    <property type="term" value="C:cytosol"/>
    <property type="evidence" value="ECO:0007669"/>
    <property type="project" value="TreeGrafter"/>
</dbReference>
<evidence type="ECO:0000259" key="5">
    <source>
        <dbReference type="PROSITE" id="PS51063"/>
    </source>
</evidence>
<dbReference type="Pfam" id="PF13545">
    <property type="entry name" value="HTH_Crp_2"/>
    <property type="match status" value="1"/>
</dbReference>
<organism evidence="6 7">
    <name type="scientific">Dehalococcoides mccartyi</name>
    <dbReference type="NCBI Taxonomy" id="61435"/>
    <lineage>
        <taxon>Bacteria</taxon>
        <taxon>Bacillati</taxon>
        <taxon>Chloroflexota</taxon>
        <taxon>Dehalococcoidia</taxon>
        <taxon>Dehalococcoidales</taxon>
        <taxon>Dehalococcoidaceae</taxon>
        <taxon>Dehalococcoides</taxon>
    </lineage>
</organism>
<dbReference type="PANTHER" id="PTHR24567">
    <property type="entry name" value="CRP FAMILY TRANSCRIPTIONAL REGULATORY PROTEIN"/>
    <property type="match status" value="1"/>
</dbReference>
<dbReference type="InterPro" id="IPR014710">
    <property type="entry name" value="RmlC-like_jellyroll"/>
</dbReference>
<dbReference type="PROSITE" id="PS51063">
    <property type="entry name" value="HTH_CRP_2"/>
    <property type="match status" value="1"/>
</dbReference>
<protein>
    <submittedName>
        <fullName evidence="6">Crp/Fnr family transcriptional regulator</fullName>
    </submittedName>
</protein>
<dbReference type="OrthoDB" id="9798104at2"/>
<evidence type="ECO:0000313" key="6">
    <source>
        <dbReference type="EMBL" id="KSV18314.1"/>
    </source>
</evidence>
<dbReference type="InterPro" id="IPR036388">
    <property type="entry name" value="WH-like_DNA-bd_sf"/>
</dbReference>